<dbReference type="HOGENOM" id="CLU_713004_0_0_10"/>
<proteinExistence type="predicted"/>
<dbReference type="Pfam" id="PF16144">
    <property type="entry name" value="DUF4852"/>
    <property type="match status" value="1"/>
</dbReference>
<name>B3JHL1_9BACT</name>
<accession>B3JHL1</accession>
<protein>
    <recommendedName>
        <fullName evidence="3">DUF4852 domain-containing protein</fullName>
    </recommendedName>
</protein>
<dbReference type="AlphaFoldDB" id="B3JHL1"/>
<dbReference type="EMBL" id="ABIY02000075">
    <property type="protein sequence ID" value="EDV01528.1"/>
    <property type="molecule type" value="Genomic_DNA"/>
</dbReference>
<comment type="caution">
    <text evidence="1">The sequence shown here is derived from an EMBL/GenBank/DDBJ whole genome shotgun (WGS) entry which is preliminary data.</text>
</comment>
<reference evidence="1 2" key="2">
    <citation type="submission" date="2008-04" db="EMBL/GenBank/DDBJ databases">
        <authorList>
            <person name="Fulton L."/>
            <person name="Clifton S."/>
            <person name="Fulton B."/>
            <person name="Xu J."/>
            <person name="Minx P."/>
            <person name="Pepin K.H."/>
            <person name="Johnson M."/>
            <person name="Thiruvilangam P."/>
            <person name="Bhonagiri V."/>
            <person name="Nash W.E."/>
            <person name="Mardis E.R."/>
            <person name="Wilson R.K."/>
        </authorList>
    </citation>
    <scope>NUCLEOTIDE SEQUENCE [LARGE SCALE GENOMIC DNA]</scope>
    <source>
        <strain evidence="1 2">DSM 17136</strain>
    </source>
</reference>
<dbReference type="InterPro" id="IPR032325">
    <property type="entry name" value="DUF4852"/>
</dbReference>
<dbReference type="Proteomes" id="UP000003146">
    <property type="component" value="Unassembled WGS sequence"/>
</dbReference>
<reference evidence="1 2" key="1">
    <citation type="submission" date="2008-04" db="EMBL/GenBank/DDBJ databases">
        <title>Draft genome sequence of Bacteroides coprocola (DSM 17136).</title>
        <authorList>
            <person name="Sudarsanam P."/>
            <person name="Ley R."/>
            <person name="Guruge J."/>
            <person name="Turnbaugh P.J."/>
            <person name="Mahowald M."/>
            <person name="Liep D."/>
            <person name="Gordon J."/>
        </authorList>
    </citation>
    <scope>NUCLEOTIDE SEQUENCE [LARGE SCALE GENOMIC DNA]</scope>
    <source>
        <strain evidence="1 2">DSM 17136</strain>
    </source>
</reference>
<gene>
    <name evidence="1" type="ORF">BACCOP_01373</name>
</gene>
<organism evidence="1 2">
    <name type="scientific">Phocaeicola coprocola DSM 17136</name>
    <dbReference type="NCBI Taxonomy" id="470145"/>
    <lineage>
        <taxon>Bacteria</taxon>
        <taxon>Pseudomonadati</taxon>
        <taxon>Bacteroidota</taxon>
        <taxon>Bacteroidia</taxon>
        <taxon>Bacteroidales</taxon>
        <taxon>Bacteroidaceae</taxon>
        <taxon>Phocaeicola</taxon>
    </lineage>
</organism>
<evidence type="ECO:0008006" key="3">
    <source>
        <dbReference type="Google" id="ProtNLM"/>
    </source>
</evidence>
<evidence type="ECO:0000313" key="1">
    <source>
        <dbReference type="EMBL" id="EDV01528.1"/>
    </source>
</evidence>
<evidence type="ECO:0000313" key="2">
    <source>
        <dbReference type="Proteomes" id="UP000003146"/>
    </source>
</evidence>
<sequence>MALIGSLAMTEIYAQQTIVACNGKTYKQGDTLVVGKPASSGYLYMRSVDGQGSLSPVYERDIVGSKMIITSVPEYDKKLYESMGIYEQPETPQIVMAEGEGKHFCISLNGALTSGNIMSDYMPSAVEGAVDLTPSILYVYALKLYQTAVDEKVIDRYASLCVPEEFEQASADPFALEEIRKTYQAKLLQELEKADFSKVFRLKCLSELQQYDMNKGCFPLSGFSCADVKTKQQKDLSKLGYCLWEECAFHFTNTSYFTSLPVDKARAKGFYDMRKYARVPAYDKPVATLYVYVKFKKEPVKLPEQKIMVYSKGQNFDFSWSTLNKAYGKKALNMDIVRIDGYNDLLPYVNGEVTYNYLGSVAL</sequence>
<dbReference type="eggNOG" id="ENOG50313XW">
    <property type="taxonomic scope" value="Bacteria"/>
</dbReference>